<comment type="caution">
    <text evidence="7">The sequence shown here is derived from an EMBL/GenBank/DDBJ whole genome shotgun (WGS) entry which is preliminary data.</text>
</comment>
<dbReference type="CDD" id="cd00146">
    <property type="entry name" value="PKD"/>
    <property type="match status" value="3"/>
</dbReference>
<name>A0ABV6DZ55_9ACTN</name>
<organism evidence="7 8">
    <name type="scientific">Nocardioides zeicaulis</name>
    <dbReference type="NCBI Taxonomy" id="1776857"/>
    <lineage>
        <taxon>Bacteria</taxon>
        <taxon>Bacillati</taxon>
        <taxon>Actinomycetota</taxon>
        <taxon>Actinomycetes</taxon>
        <taxon>Propionibacteriales</taxon>
        <taxon>Nocardioidaceae</taxon>
        <taxon>Nocardioides</taxon>
    </lineage>
</organism>
<dbReference type="Pfam" id="PF18911">
    <property type="entry name" value="PKD_4"/>
    <property type="match status" value="4"/>
</dbReference>
<dbReference type="InterPro" id="IPR022409">
    <property type="entry name" value="PKD/Chitinase_dom"/>
</dbReference>
<keyword evidence="2" id="KW-0812">Transmembrane</keyword>
<proteinExistence type="predicted"/>
<dbReference type="Gene3D" id="2.60.40.10">
    <property type="entry name" value="Immunoglobulins"/>
    <property type="match status" value="4"/>
</dbReference>
<comment type="subcellular location">
    <subcellularLocation>
        <location evidence="1">Membrane</location>
        <topology evidence="1">Multi-pass membrane protein</topology>
    </subcellularLocation>
</comment>
<accession>A0ABV6DZ55</accession>
<dbReference type="SUPFAM" id="SSF49299">
    <property type="entry name" value="PKD domain"/>
    <property type="match status" value="4"/>
</dbReference>
<feature type="domain" description="PKD" evidence="6">
    <location>
        <begin position="945"/>
        <end position="1023"/>
    </location>
</feature>
<evidence type="ECO:0000313" key="8">
    <source>
        <dbReference type="Proteomes" id="UP001589698"/>
    </source>
</evidence>
<evidence type="ECO:0000256" key="2">
    <source>
        <dbReference type="ARBA" id="ARBA00022692"/>
    </source>
</evidence>
<feature type="domain" description="PKD" evidence="6">
    <location>
        <begin position="1243"/>
        <end position="1325"/>
    </location>
</feature>
<dbReference type="InterPro" id="IPR035986">
    <property type="entry name" value="PKD_dom_sf"/>
</dbReference>
<feature type="domain" description="PKD" evidence="6">
    <location>
        <begin position="857"/>
        <end position="938"/>
    </location>
</feature>
<keyword evidence="3" id="KW-0677">Repeat</keyword>
<dbReference type="Gene3D" id="2.60.120.430">
    <property type="entry name" value="Galactose-binding lectin"/>
    <property type="match status" value="1"/>
</dbReference>
<dbReference type="InterPro" id="IPR000601">
    <property type="entry name" value="PKD_dom"/>
</dbReference>
<keyword evidence="4" id="KW-1133">Transmembrane helix</keyword>
<evidence type="ECO:0000313" key="7">
    <source>
        <dbReference type="EMBL" id="MFC0222012.1"/>
    </source>
</evidence>
<dbReference type="SMART" id="SM00089">
    <property type="entry name" value="PKD"/>
    <property type="match status" value="4"/>
</dbReference>
<dbReference type="SUPFAM" id="SSF101908">
    <property type="entry name" value="Putative isomerase YbhE"/>
    <property type="match status" value="1"/>
</dbReference>
<keyword evidence="5" id="KW-0472">Membrane</keyword>
<evidence type="ECO:0000256" key="4">
    <source>
        <dbReference type="ARBA" id="ARBA00022989"/>
    </source>
</evidence>
<dbReference type="Proteomes" id="UP001589698">
    <property type="component" value="Unassembled WGS sequence"/>
</dbReference>
<dbReference type="PANTHER" id="PTHR46730:SF4">
    <property type="entry name" value="POLYCYSTIC KIDNEY DISEASE PROTEIN 1-LIKE 1"/>
    <property type="match status" value="1"/>
</dbReference>
<evidence type="ECO:0000256" key="3">
    <source>
        <dbReference type="ARBA" id="ARBA00022737"/>
    </source>
</evidence>
<gene>
    <name evidence="7" type="ORF">ACFFJG_05925</name>
</gene>
<protein>
    <submittedName>
        <fullName evidence="7">PKD domain-containing protein</fullName>
    </submittedName>
</protein>
<keyword evidence="8" id="KW-1185">Reference proteome</keyword>
<dbReference type="PROSITE" id="PS50093">
    <property type="entry name" value="PKD"/>
    <property type="match status" value="4"/>
</dbReference>
<feature type="domain" description="PKD" evidence="6">
    <location>
        <begin position="1327"/>
        <end position="1404"/>
    </location>
</feature>
<reference evidence="7 8" key="1">
    <citation type="submission" date="2024-09" db="EMBL/GenBank/DDBJ databases">
        <authorList>
            <person name="Sun Q."/>
            <person name="Mori K."/>
        </authorList>
    </citation>
    <scope>NUCLEOTIDE SEQUENCE [LARGE SCALE GENOMIC DNA]</scope>
    <source>
        <strain evidence="7 8">CCM 8654</strain>
    </source>
</reference>
<sequence>MALGPLTAPQEDPVLMRRLTALVTALATTLVTALAMALPMIALTAVEAGAAPPAANRMPGDVPSKKTPWVLDGEVSKIVQVGNTMIAGGLFTQVADPMNGTPYTRQNLFAFDATTGLVSQTFNPTVDGQVQQLMPGPTPGTVYVAGDFTKINGKGPNHLQLLDVTTGQAVSSFKAPSTNGGIETMELLPGNRLFIGGFFTRINGVAHGQLGTLDATTGALDPFLDLTVDGHHNNSGSGAQAPIGIRESGVTPAGDRLVVVGNFRTVGGLARDQIVMIDLTGTTAVVSPDWYTSRYSPICSPRAFDSYMRDVEMSPDGSFFVVATTGGPNAGTLCDTASRFETYAVGTALQPTWVTNSGGDTLWGVEITRSAVYVGGHNRWMNNPNGSDKAAQGAVPRPGLSALDPQTGVPLKWNPGRNPRGEAAYEIYETDAGIWVTSDTDWIGDRRYQRPRIAFFPYSEGYDTASKATGSLPGNVYVGAPLTSSNVLYRVNAGGAAIASTDNGPDWAADNSATSAYHNTGSTTATWSALSSTSLVNVPASTPLGIWTQERNDPTGGNEMQWTFPVPSGTSAQVRLYFASRSTSTRRFNVLIDGVTRLSSYDPNVDPGVNKGTMKSFDITSDGTVNIDFTHTAFGNPEVNAIEIVNTAAPSNAGVAKVLSFDGTSVTSQGTVSTGSFDWSNVRNAVMVGRTLFYGQTDGMLYRRPFDGTSFGAPTAVNPYLDPLWSSVETGSGPVGQTYAGVLPTWYTQLSTVTGMFYSDGRIYYTRSGQTSLFWRWFSPDSGVIGGVENTVAGGNISWASTRGMFLDGSTLYVVSSTNGQLLKIGFTGGAPTGTSSVADATTDWRGRAVFLASVLPNTAPTARFTSSCTGVSCSFDAGTSTDGDGTVSSYEWTFSDGDEAGGPTPQKDFAGSGTYDVTLTVTDDGGLSTSTTQQVTVVRPNVAPTADFTMTCTYLVCDLDATTSSDSDGTVDDYAWDLGDGTHATGATLSHTYASPGTYTATLVVTDDDGATDDASTVRVLVAAPAPSTVSYVGGAANQGNVSTPNVTTPSTVSAGDRLVMALTLNSSSRALGAPTGVTGWTVLGTTTSGSMQTRLYSKVAAATDASKKVTVPLDAAAKYTMTVADYSGVRSGALVVADLAETVSRAGHPTPLVDAPAGSWVVSYWADKSAATTGFALPGSVTGRQAICSTGTGHVCSTWADSGAAVPTGQYGGLVATADTANATATTWSVVLRTVEPNQAPTAAFTSSCTSAACDFDATTSSDADGSVVSYAWDFGDGATATGRTPSHDFVTSGTRQVTLTVTDDEGASGSVVVPVQVTRTNAPPTAAFTATCRYLVCSFDASGSADADGTVASYDWAFGDGTTETTTGPTTTHTYAAGGSVVPGLTVTDNDGGTASTTRTLAPVAIRPIALVGSTVNQGNVSTPNTLVPAGTSAGDRMVLVLSLNDATRVPGDPSSGVTGWTLADSVTSGTMRTFVWTRTAAAGDAGKTVRFAMDAAAKYTLTLATYSGDMLAPQVVGAAETVVRAGHTTPTVQAGAGDWAVSYWADKSSATTGFALPGGVTQRQAICGSNAGRICSVLGDSGGPLPDGPFGGLTATADGTSGAATAWTILLRLDR</sequence>
<dbReference type="RefSeq" id="WP_378517675.1">
    <property type="nucleotide sequence ID" value="NZ_CBCSDI010000023.1"/>
</dbReference>
<dbReference type="InterPro" id="IPR013783">
    <property type="entry name" value="Ig-like_fold"/>
</dbReference>
<evidence type="ECO:0000259" key="6">
    <source>
        <dbReference type="PROSITE" id="PS50093"/>
    </source>
</evidence>
<evidence type="ECO:0000256" key="1">
    <source>
        <dbReference type="ARBA" id="ARBA00004141"/>
    </source>
</evidence>
<dbReference type="EMBL" id="JBHLXH010000001">
    <property type="protein sequence ID" value="MFC0222012.1"/>
    <property type="molecule type" value="Genomic_DNA"/>
</dbReference>
<dbReference type="PANTHER" id="PTHR46730">
    <property type="entry name" value="POLYCYSTIN-1"/>
    <property type="match status" value="1"/>
</dbReference>
<evidence type="ECO:0000256" key="5">
    <source>
        <dbReference type="ARBA" id="ARBA00023136"/>
    </source>
</evidence>